<protein>
    <submittedName>
        <fullName evidence="1">Uncharacterized protein</fullName>
    </submittedName>
</protein>
<gene>
    <name evidence="1" type="ORF">S12H4_50920</name>
</gene>
<name>X1VMR6_9ZZZZ</name>
<feature type="non-terminal residue" evidence="1">
    <location>
        <position position="243"/>
    </location>
</feature>
<reference evidence="1" key="1">
    <citation type="journal article" date="2014" name="Front. Microbiol.">
        <title>High frequency of phylogenetically diverse reductive dehalogenase-homologous genes in deep subseafloor sedimentary metagenomes.</title>
        <authorList>
            <person name="Kawai M."/>
            <person name="Futagami T."/>
            <person name="Toyoda A."/>
            <person name="Takaki Y."/>
            <person name="Nishi S."/>
            <person name="Hori S."/>
            <person name="Arai W."/>
            <person name="Tsubouchi T."/>
            <person name="Morono Y."/>
            <person name="Uchiyama I."/>
            <person name="Ito T."/>
            <person name="Fujiyama A."/>
            <person name="Inagaki F."/>
            <person name="Takami H."/>
        </authorList>
    </citation>
    <scope>NUCLEOTIDE SEQUENCE</scope>
    <source>
        <strain evidence="1">Expedition CK06-06</strain>
    </source>
</reference>
<proteinExistence type="predicted"/>
<evidence type="ECO:0000313" key="1">
    <source>
        <dbReference type="EMBL" id="GAJ09885.1"/>
    </source>
</evidence>
<comment type="caution">
    <text evidence="1">The sequence shown here is derived from an EMBL/GenBank/DDBJ whole genome shotgun (WGS) entry which is preliminary data.</text>
</comment>
<accession>X1VMR6</accession>
<organism evidence="1">
    <name type="scientific">marine sediment metagenome</name>
    <dbReference type="NCBI Taxonomy" id="412755"/>
    <lineage>
        <taxon>unclassified sequences</taxon>
        <taxon>metagenomes</taxon>
        <taxon>ecological metagenomes</taxon>
    </lineage>
</organism>
<dbReference type="AlphaFoldDB" id="X1VMR6"/>
<sequence length="243" mass="27652">DWVLNQSGFDFSIPIFYRNQILEYNFTLAEDSINGNYSVSVLNATGDTMMTFPRHLSSTGKNIIGSFNLSIDIFTVGIYFLLIKWNDTYTTLDKTLRFGSIVKSFALWNATIAEFKYKDTSVAPGEIANFTINYRTIYDNWSIKDATIVVKENSTGFWKEWGVAWMGAPQIGNITYENGNYSIPLLTEGAPNGTYTIRFRISYQQHQIQLLYTQLSIQGVNFISVDITYGAYLDGQSKWVIDN</sequence>
<dbReference type="EMBL" id="BARW01032131">
    <property type="protein sequence ID" value="GAJ09885.1"/>
    <property type="molecule type" value="Genomic_DNA"/>
</dbReference>
<feature type="non-terminal residue" evidence="1">
    <location>
        <position position="1"/>
    </location>
</feature>